<dbReference type="Proteomes" id="UP000316079">
    <property type="component" value="Unassembled WGS sequence"/>
</dbReference>
<comment type="similarity">
    <text evidence="2">Belongs to the glycosyltransferase 8 family.</text>
</comment>
<keyword evidence="7 11" id="KW-1133">Transmembrane helix</keyword>
<keyword evidence="3" id="KW-0328">Glycosyltransferase</keyword>
<dbReference type="InterPro" id="IPR002495">
    <property type="entry name" value="Glyco_trans_8"/>
</dbReference>
<protein>
    <recommendedName>
        <fullName evidence="10">Glycosyltransferase 8 domain-containing protein 1</fullName>
    </recommendedName>
</protein>
<evidence type="ECO:0000256" key="4">
    <source>
        <dbReference type="ARBA" id="ARBA00022679"/>
    </source>
</evidence>
<dbReference type="SUPFAM" id="SSF53448">
    <property type="entry name" value="Nucleotide-diphospho-sugar transferases"/>
    <property type="match status" value="1"/>
</dbReference>
<keyword evidence="8 11" id="KW-0472">Membrane</keyword>
<organism evidence="12 13">
    <name type="scientific">Danionella cerebrum</name>
    <dbReference type="NCBI Taxonomy" id="2873325"/>
    <lineage>
        <taxon>Eukaryota</taxon>
        <taxon>Metazoa</taxon>
        <taxon>Chordata</taxon>
        <taxon>Craniata</taxon>
        <taxon>Vertebrata</taxon>
        <taxon>Euteleostomi</taxon>
        <taxon>Actinopterygii</taxon>
        <taxon>Neopterygii</taxon>
        <taxon>Teleostei</taxon>
        <taxon>Ostariophysi</taxon>
        <taxon>Cypriniformes</taxon>
        <taxon>Danionidae</taxon>
        <taxon>Danioninae</taxon>
        <taxon>Danionella</taxon>
    </lineage>
</organism>
<keyword evidence="6" id="KW-0735">Signal-anchor</keyword>
<evidence type="ECO:0000256" key="2">
    <source>
        <dbReference type="ARBA" id="ARBA00006351"/>
    </source>
</evidence>
<reference evidence="12 13" key="1">
    <citation type="journal article" date="2019" name="Sci. Data">
        <title>Hybrid genome assembly and annotation of Danionella translucida.</title>
        <authorList>
            <person name="Kadobianskyi M."/>
            <person name="Schulze L."/>
            <person name="Schuelke M."/>
            <person name="Judkewitz B."/>
        </authorList>
    </citation>
    <scope>NUCLEOTIDE SEQUENCE [LARGE SCALE GENOMIC DNA]</scope>
    <source>
        <strain evidence="12 13">Bolton</strain>
    </source>
</reference>
<dbReference type="Gene3D" id="3.90.550.10">
    <property type="entry name" value="Spore Coat Polysaccharide Biosynthesis Protein SpsA, Chain A"/>
    <property type="match status" value="1"/>
</dbReference>
<dbReference type="InterPro" id="IPR029044">
    <property type="entry name" value="Nucleotide-diphossugar_trans"/>
</dbReference>
<keyword evidence="13" id="KW-1185">Reference proteome</keyword>
<dbReference type="OrthoDB" id="411524at2759"/>
<comment type="caution">
    <text evidence="12">The sequence shown here is derived from an EMBL/GenBank/DDBJ whole genome shotgun (WGS) entry which is preliminary data.</text>
</comment>
<dbReference type="EMBL" id="SRMA01024042">
    <property type="protein sequence ID" value="TRZ01815.1"/>
    <property type="molecule type" value="Genomic_DNA"/>
</dbReference>
<dbReference type="CDD" id="cd06429">
    <property type="entry name" value="GT8_like_1"/>
    <property type="match status" value="1"/>
</dbReference>
<evidence type="ECO:0000256" key="5">
    <source>
        <dbReference type="ARBA" id="ARBA00022692"/>
    </source>
</evidence>
<feature type="transmembrane region" description="Helical" evidence="11">
    <location>
        <begin position="6"/>
        <end position="27"/>
    </location>
</feature>
<dbReference type="Pfam" id="PF01501">
    <property type="entry name" value="Glyco_transf_8"/>
    <property type="match status" value="1"/>
</dbReference>
<dbReference type="PANTHER" id="PTHR13778">
    <property type="entry name" value="GLYCOSYLTRANSFERASE 8 DOMAIN-CONTAINING PROTEIN"/>
    <property type="match status" value="1"/>
</dbReference>
<evidence type="ECO:0000313" key="12">
    <source>
        <dbReference type="EMBL" id="TRZ01815.1"/>
    </source>
</evidence>
<evidence type="ECO:0000256" key="11">
    <source>
        <dbReference type="SAM" id="Phobius"/>
    </source>
</evidence>
<keyword evidence="4" id="KW-0808">Transferase</keyword>
<dbReference type="PANTHER" id="PTHR13778:SF3">
    <property type="entry name" value="GLYCOSYLTRANSFERASE 8 DOMAIN-CONTAINING PROTEIN 1"/>
    <property type="match status" value="1"/>
</dbReference>
<accession>A0A553RI17</accession>
<sequence>MTLRRVNVVILVLLVIAFVIILHRNLLNLTDFLKQDNPDSAPGIILPFETDFLSTRKVVRSGEEIPVLITAPEERLGAAVSAMNSIYHNSKANIIFNIVTLNESLLHLKTWLSKTDLKHRIIAFDPNILTGKISKDPQKPDAVRPLSFARFYLPIFLPDAEKAIYLDDDVIVQGDIRELFDTTLKSGHAAAFSEDCDSASSKGFIRGAGNQNSYMGFLDFKKEAVKKLGMRANTCSFNPGVFVANLTEWKQQNVTGQLESWMELNVKEDLYSKNLADSIITPPMLIVFYKHHSNIDPMWNVRHLGTTGAGNRYSPHFVKLAKLLHWNGHYKPWGRASSYSDIWDKWYIPDPTGKFQPIRRHAEDQ</sequence>
<dbReference type="InterPro" id="IPR050748">
    <property type="entry name" value="Glycosyltrans_8_dom-fam"/>
</dbReference>
<dbReference type="GO" id="GO:0008194">
    <property type="term" value="F:UDP-glycosyltransferase activity"/>
    <property type="evidence" value="ECO:0007669"/>
    <property type="project" value="UniProtKB-ARBA"/>
</dbReference>
<evidence type="ECO:0000256" key="1">
    <source>
        <dbReference type="ARBA" id="ARBA00004606"/>
    </source>
</evidence>
<name>A0A553RI17_9TELE</name>
<proteinExistence type="inferred from homology"/>
<dbReference type="GO" id="GO:0005794">
    <property type="term" value="C:Golgi apparatus"/>
    <property type="evidence" value="ECO:0007669"/>
    <property type="project" value="TreeGrafter"/>
</dbReference>
<keyword evidence="5 11" id="KW-0812">Transmembrane</keyword>
<evidence type="ECO:0000313" key="13">
    <source>
        <dbReference type="Proteomes" id="UP000316079"/>
    </source>
</evidence>
<gene>
    <name evidence="12" type="ORF">DNTS_026169</name>
</gene>
<comment type="subcellular location">
    <subcellularLocation>
        <location evidence="1">Membrane</location>
        <topology evidence="1">Single-pass type II membrane protein</topology>
    </subcellularLocation>
</comment>
<dbReference type="GO" id="GO:0016020">
    <property type="term" value="C:membrane"/>
    <property type="evidence" value="ECO:0007669"/>
    <property type="project" value="UniProtKB-SubCell"/>
</dbReference>
<dbReference type="STRING" id="623744.A0A553RI17"/>
<evidence type="ECO:0000256" key="3">
    <source>
        <dbReference type="ARBA" id="ARBA00022676"/>
    </source>
</evidence>
<evidence type="ECO:0000256" key="8">
    <source>
        <dbReference type="ARBA" id="ARBA00023136"/>
    </source>
</evidence>
<evidence type="ECO:0000256" key="9">
    <source>
        <dbReference type="ARBA" id="ARBA00023180"/>
    </source>
</evidence>
<keyword evidence="9" id="KW-0325">Glycoprotein</keyword>
<evidence type="ECO:0000256" key="6">
    <source>
        <dbReference type="ARBA" id="ARBA00022968"/>
    </source>
</evidence>
<evidence type="ECO:0000256" key="7">
    <source>
        <dbReference type="ARBA" id="ARBA00022989"/>
    </source>
</evidence>
<evidence type="ECO:0000256" key="10">
    <source>
        <dbReference type="ARBA" id="ARBA00041022"/>
    </source>
</evidence>
<dbReference type="AlphaFoldDB" id="A0A553RI17"/>